<evidence type="ECO:0000313" key="4">
    <source>
        <dbReference type="Proteomes" id="UP000235346"/>
    </source>
</evidence>
<feature type="domain" description="HDOD" evidence="2">
    <location>
        <begin position="270"/>
        <end position="464"/>
    </location>
</feature>
<evidence type="ECO:0000313" key="3">
    <source>
        <dbReference type="EMBL" id="PMR69537.1"/>
    </source>
</evidence>
<dbReference type="AlphaFoldDB" id="A0A2N7TMX3"/>
<organism evidence="3 4">
    <name type="scientific">Halomonas heilongjiangensis</name>
    <dbReference type="NCBI Taxonomy" id="1387883"/>
    <lineage>
        <taxon>Bacteria</taxon>
        <taxon>Pseudomonadati</taxon>
        <taxon>Pseudomonadota</taxon>
        <taxon>Gammaproteobacteria</taxon>
        <taxon>Oceanospirillales</taxon>
        <taxon>Halomonadaceae</taxon>
        <taxon>Halomonas</taxon>
    </lineage>
</organism>
<dbReference type="EMBL" id="PNRE01000046">
    <property type="protein sequence ID" value="PMR69537.1"/>
    <property type="molecule type" value="Genomic_DNA"/>
</dbReference>
<gene>
    <name evidence="3" type="ORF">C1H66_10480</name>
</gene>
<accession>A0A2N7TMX3</accession>
<comment type="caution">
    <text evidence="3">The sequence shown here is derived from an EMBL/GenBank/DDBJ whole genome shotgun (WGS) entry which is preliminary data.</text>
</comment>
<evidence type="ECO:0000259" key="2">
    <source>
        <dbReference type="PROSITE" id="PS51833"/>
    </source>
</evidence>
<dbReference type="PANTHER" id="PTHR33525:SF4">
    <property type="entry name" value="CYCLIC DI-GMP PHOSPHODIESTERASE CDGJ"/>
    <property type="match status" value="1"/>
</dbReference>
<feature type="region of interest" description="Disordered" evidence="1">
    <location>
        <begin position="51"/>
        <end position="71"/>
    </location>
</feature>
<name>A0A2N7TMX3_9GAMM</name>
<dbReference type="InterPro" id="IPR013976">
    <property type="entry name" value="HDOD"/>
</dbReference>
<dbReference type="SUPFAM" id="SSF109604">
    <property type="entry name" value="HD-domain/PDEase-like"/>
    <property type="match status" value="1"/>
</dbReference>
<dbReference type="PROSITE" id="PS51833">
    <property type="entry name" value="HDOD"/>
    <property type="match status" value="1"/>
</dbReference>
<dbReference type="Gene3D" id="1.10.3210.10">
    <property type="entry name" value="Hypothetical protein af1432"/>
    <property type="match status" value="1"/>
</dbReference>
<dbReference type="InterPro" id="IPR052340">
    <property type="entry name" value="RNase_Y/CdgJ"/>
</dbReference>
<sequence>MSVDGFMHGSLPEEKGVMGISAATRRALRHIADKPPDRMILFVTSPASHRAGPATITTNGRHPLAGSHTMSGQRDTDAFAIALQPIHDAADRHVADRLLYRHHGEALEDPVAATARALATAIYELDEGKRLGTRELIIDLPGEWLERTDLLPSPARQVIIGLPRDLPPTPELLTTLEQLRERGYRLLVPASGLQGDGRELAPLADLIRLRHPDELDAGQLDAHRQRGARLLADDIRDAERLDRFRSLDCHYFDGRYLAEPAFYAARPRGRHGNRAAQLRLVNELYREDADLQRLFELLIQMPHLHVAILRRATSSLFGQDSRQTDLKRAMQVIGLNELRRLVMTLSLASEMPSSKLRVRLALIRAFMCRNLATPFRNIDPEDAFTTGLFSMMGPLLDEAQDALLEELPLTAAVSRALSGREGHLGALLTLCEEHERQVADGGATASADQLQQCYLDALDQTDALMSRL</sequence>
<dbReference type="Proteomes" id="UP000235346">
    <property type="component" value="Unassembled WGS sequence"/>
</dbReference>
<dbReference type="InterPro" id="IPR035919">
    <property type="entry name" value="EAL_sf"/>
</dbReference>
<proteinExistence type="predicted"/>
<reference evidence="3 4" key="1">
    <citation type="submission" date="2018-01" db="EMBL/GenBank/DDBJ databases">
        <title>Halomonas endophytica sp. nov., isolated from storage liquid in the stems of Populus euphratica.</title>
        <authorList>
            <person name="Chen C."/>
        </authorList>
    </citation>
    <scope>NUCLEOTIDE SEQUENCE [LARGE SCALE GENOMIC DNA]</scope>
    <source>
        <strain evidence="3 4">DSM 26881</strain>
    </source>
</reference>
<dbReference type="SUPFAM" id="SSF141868">
    <property type="entry name" value="EAL domain-like"/>
    <property type="match status" value="1"/>
</dbReference>
<keyword evidence="4" id="KW-1185">Reference proteome</keyword>
<dbReference type="Pfam" id="PF08668">
    <property type="entry name" value="HDOD"/>
    <property type="match status" value="1"/>
</dbReference>
<protein>
    <recommendedName>
        <fullName evidence="2">HDOD domain-containing protein</fullName>
    </recommendedName>
</protein>
<evidence type="ECO:0000256" key="1">
    <source>
        <dbReference type="SAM" id="MobiDB-lite"/>
    </source>
</evidence>
<dbReference type="PANTHER" id="PTHR33525">
    <property type="match status" value="1"/>
</dbReference>